<dbReference type="AlphaFoldDB" id="A0A969PPD8"/>
<gene>
    <name evidence="2" type="ORF">HCN83_10070</name>
</gene>
<accession>A0A969PPD8</accession>
<dbReference type="EMBL" id="JAATHJ010000013">
    <property type="protein sequence ID" value="NJP37932.1"/>
    <property type="molecule type" value="Genomic_DNA"/>
</dbReference>
<sequence length="143" mass="16874">MVVEIKNSMLEQAQRLLFDLKLKGKDSRHRTKFIRKLQEQREEVAEQERELLKEHAHLDENEQPKTKEAEGGQIWDLKDPAAFVKDKRELYGEKLVLDSRNDQDMLQTVGEVLLHCEKEFSGQEAIVYDYLCDQFEQEGTDHE</sequence>
<name>A0A969PPD8_9BACI</name>
<dbReference type="InterPro" id="IPR011675">
    <property type="entry name" value="DUF1617"/>
</dbReference>
<keyword evidence="1" id="KW-0175">Coiled coil</keyword>
<evidence type="ECO:0000256" key="1">
    <source>
        <dbReference type="SAM" id="Coils"/>
    </source>
</evidence>
<evidence type="ECO:0000313" key="2">
    <source>
        <dbReference type="EMBL" id="NJP37932.1"/>
    </source>
</evidence>
<evidence type="ECO:0000313" key="3">
    <source>
        <dbReference type="Proteomes" id="UP000752012"/>
    </source>
</evidence>
<comment type="caution">
    <text evidence="2">The sequence shown here is derived from an EMBL/GenBank/DDBJ whole genome shotgun (WGS) entry which is preliminary data.</text>
</comment>
<feature type="coiled-coil region" evidence="1">
    <location>
        <begin position="30"/>
        <end position="61"/>
    </location>
</feature>
<keyword evidence="3" id="KW-1185">Reference proteome</keyword>
<proteinExistence type="predicted"/>
<organism evidence="2 3">
    <name type="scientific">Alkalicoccus luteus</name>
    <dbReference type="NCBI Taxonomy" id="1237094"/>
    <lineage>
        <taxon>Bacteria</taxon>
        <taxon>Bacillati</taxon>
        <taxon>Bacillota</taxon>
        <taxon>Bacilli</taxon>
        <taxon>Bacillales</taxon>
        <taxon>Bacillaceae</taxon>
        <taxon>Alkalicoccus</taxon>
    </lineage>
</organism>
<reference evidence="2 3" key="1">
    <citation type="submission" date="2020-03" db="EMBL/GenBank/DDBJ databases">
        <title>Assessment of the enzymatic potential of alkaline-tolerant lipase obtained from Bacillus luteus H11 (technogenic soil) for the bioremediation of saline soils contaminated with petroleum substances.</title>
        <authorList>
            <person name="Kalwasinska A."/>
        </authorList>
    </citation>
    <scope>NUCLEOTIDE SEQUENCE [LARGE SCALE GENOMIC DNA]</scope>
    <source>
        <strain evidence="2 3">H11</strain>
    </source>
</reference>
<dbReference type="Proteomes" id="UP000752012">
    <property type="component" value="Unassembled WGS sequence"/>
</dbReference>
<protein>
    <submittedName>
        <fullName evidence="2">DUF1617 family protein</fullName>
    </submittedName>
</protein>
<dbReference type="Pfam" id="PF07761">
    <property type="entry name" value="DUF1617"/>
    <property type="match status" value="1"/>
</dbReference>